<feature type="transmembrane region" description="Helical" evidence="1">
    <location>
        <begin position="35"/>
        <end position="54"/>
    </location>
</feature>
<keyword evidence="1" id="KW-0472">Membrane</keyword>
<feature type="domain" description="DUF6545" evidence="2">
    <location>
        <begin position="246"/>
        <end position="373"/>
    </location>
</feature>
<feature type="transmembrane region" description="Helical" evidence="1">
    <location>
        <begin position="175"/>
        <end position="192"/>
    </location>
</feature>
<keyword evidence="1" id="KW-1133">Transmembrane helix</keyword>
<dbReference type="InterPro" id="IPR050039">
    <property type="entry name" value="MAB_1171c-like"/>
</dbReference>
<organism evidence="3 4">
    <name type="scientific">Streptomyces rhizosphaericus</name>
    <dbReference type="NCBI Taxonomy" id="114699"/>
    <lineage>
        <taxon>Bacteria</taxon>
        <taxon>Bacillati</taxon>
        <taxon>Actinomycetota</taxon>
        <taxon>Actinomycetes</taxon>
        <taxon>Kitasatosporales</taxon>
        <taxon>Streptomycetaceae</taxon>
        <taxon>Streptomyces</taxon>
        <taxon>Streptomyces violaceusniger group</taxon>
    </lineage>
</organism>
<sequence length="396" mass="44446">MSSWLYPAISMVALAGFLYKLPVLRSDRSATQLGLIGNSFFIFLIFFICTPSIWERANGLTGIVNFPGLLMHVCAVLTTACQQIVILHLAYPREVAWRRLRPRLGTIFVALVLMTILFLMTNSHEESPDDFSLTTQHYAPYLTVYLVVYTLNQLDVTVMCWRYTKVASAPWLRRGLYVTTWTIPFAMVYAVGRTADIIANQVGTTGQSWEPIVGVSICIATLMKTIGWTLPDWGPYLSQASEAVATLRALKDLKFLHQSLTSQIPDPVLPLGTSERLSTRLYRKTIEIRDAQWALRIWMDPVVAAIAERECDSASITGQDRAAVIEAAQLRSALEAKRYDIPPPTCTTNPRAADPNDFPTELSFLRDLAHSFKHSPIVREVLRQSRQPTVLKGAQR</sequence>
<evidence type="ECO:0000259" key="2">
    <source>
        <dbReference type="Pfam" id="PF20182"/>
    </source>
</evidence>
<dbReference type="Proteomes" id="UP000476310">
    <property type="component" value="Unassembled WGS sequence"/>
</dbReference>
<dbReference type="NCBIfam" id="NF042915">
    <property type="entry name" value="MAB_1171c_fam"/>
    <property type="match status" value="1"/>
</dbReference>
<dbReference type="Pfam" id="PF20182">
    <property type="entry name" value="DUF6545"/>
    <property type="match status" value="1"/>
</dbReference>
<feature type="transmembrane region" description="Helical" evidence="1">
    <location>
        <begin position="6"/>
        <end position="23"/>
    </location>
</feature>
<dbReference type="AlphaFoldDB" id="A0A6G4ACQ0"/>
<dbReference type="EMBL" id="JAAIKT010000010">
    <property type="protein sequence ID" value="NEW71095.1"/>
    <property type="molecule type" value="Genomic_DNA"/>
</dbReference>
<keyword evidence="4" id="KW-1185">Reference proteome</keyword>
<reference evidence="3" key="1">
    <citation type="submission" date="2020-02" db="EMBL/GenBank/DDBJ databases">
        <title>A new Streptomyces sp. for controlling soil-borne diseases.</title>
        <authorList>
            <person name="Li X."/>
            <person name="Tian Y."/>
            <person name="Gao K."/>
        </authorList>
    </citation>
    <scope>NUCLEOTIDE SEQUENCE [LARGE SCALE GENOMIC DNA]</scope>
    <source>
        <strain evidence="3">0250</strain>
    </source>
</reference>
<dbReference type="InterPro" id="IPR046675">
    <property type="entry name" value="DUF6545"/>
</dbReference>
<keyword evidence="1" id="KW-0812">Transmembrane</keyword>
<feature type="transmembrane region" description="Helical" evidence="1">
    <location>
        <begin position="69"/>
        <end position="91"/>
    </location>
</feature>
<comment type="caution">
    <text evidence="3">The sequence shown here is derived from an EMBL/GenBank/DDBJ whole genome shotgun (WGS) entry which is preliminary data.</text>
</comment>
<protein>
    <recommendedName>
        <fullName evidence="2">DUF6545 domain-containing protein</fullName>
    </recommendedName>
</protein>
<feature type="transmembrane region" description="Helical" evidence="1">
    <location>
        <begin position="103"/>
        <end position="121"/>
    </location>
</feature>
<name>A0A6G4ACQ0_9ACTN</name>
<evidence type="ECO:0000313" key="3">
    <source>
        <dbReference type="EMBL" id="NEW71095.1"/>
    </source>
</evidence>
<dbReference type="RefSeq" id="WP_164426480.1">
    <property type="nucleotide sequence ID" value="NZ_JAAIKT010000010.1"/>
</dbReference>
<accession>A0A6G4ACQ0</accession>
<feature type="transmembrane region" description="Helical" evidence="1">
    <location>
        <begin position="141"/>
        <end position="163"/>
    </location>
</feature>
<proteinExistence type="predicted"/>
<evidence type="ECO:0000313" key="4">
    <source>
        <dbReference type="Proteomes" id="UP000476310"/>
    </source>
</evidence>
<gene>
    <name evidence="3" type="ORF">G4H13_11960</name>
</gene>
<evidence type="ECO:0000256" key="1">
    <source>
        <dbReference type="SAM" id="Phobius"/>
    </source>
</evidence>